<protein>
    <recommendedName>
        <fullName evidence="2">Rhamnogalacturonase A/B/Epimerase-like pectate lyase domain-containing protein</fullName>
    </recommendedName>
</protein>
<dbReference type="CDD" id="cd23668">
    <property type="entry name" value="GH55_beta13glucanase-like"/>
    <property type="match status" value="1"/>
</dbReference>
<dbReference type="PANTHER" id="PTHR33928:SF2">
    <property type="entry name" value="PECTATE LYASE SUPERFAMILY PROTEIN DOMAIN-CONTAINING PROTEIN-RELATED"/>
    <property type="match status" value="1"/>
</dbReference>
<dbReference type="GO" id="GO:0004650">
    <property type="term" value="F:polygalacturonase activity"/>
    <property type="evidence" value="ECO:0007669"/>
    <property type="project" value="InterPro"/>
</dbReference>
<comment type="caution">
    <text evidence="3">The sequence shown here is derived from an EMBL/GenBank/DDBJ whole genome shotgun (WGS) entry which is preliminary data.</text>
</comment>
<keyword evidence="4" id="KW-1185">Reference proteome</keyword>
<feature type="chain" id="PRO_5021501181" description="Rhamnogalacturonase A/B/Epimerase-like pectate lyase domain-containing protein" evidence="1">
    <location>
        <begin position="19"/>
        <end position="732"/>
    </location>
</feature>
<feature type="signal peptide" evidence="1">
    <location>
        <begin position="1"/>
        <end position="18"/>
    </location>
</feature>
<name>A0A507R189_MONPU</name>
<organism evidence="3 4">
    <name type="scientific">Monascus purpureus</name>
    <name type="common">Red mold</name>
    <name type="synonym">Monascus anka</name>
    <dbReference type="NCBI Taxonomy" id="5098"/>
    <lineage>
        <taxon>Eukaryota</taxon>
        <taxon>Fungi</taxon>
        <taxon>Dikarya</taxon>
        <taxon>Ascomycota</taxon>
        <taxon>Pezizomycotina</taxon>
        <taxon>Eurotiomycetes</taxon>
        <taxon>Eurotiomycetidae</taxon>
        <taxon>Eurotiales</taxon>
        <taxon>Aspergillaceae</taxon>
        <taxon>Monascus</taxon>
    </lineage>
</organism>
<dbReference type="InterPro" id="IPR024535">
    <property type="entry name" value="RHGA/B-epi-like_pectate_lyase"/>
</dbReference>
<gene>
    <name evidence="3" type="ORF">MPDQ_000552</name>
</gene>
<dbReference type="STRING" id="5098.A0A507R189"/>
<dbReference type="SUPFAM" id="SSF51126">
    <property type="entry name" value="Pectin lyase-like"/>
    <property type="match status" value="2"/>
</dbReference>
<dbReference type="Gene3D" id="2.160.20.10">
    <property type="entry name" value="Single-stranded right-handed beta-helix, Pectin lyase-like"/>
    <property type="match status" value="2"/>
</dbReference>
<evidence type="ECO:0000256" key="1">
    <source>
        <dbReference type="SAM" id="SignalP"/>
    </source>
</evidence>
<feature type="domain" description="Rhamnogalacturonase A/B/Epimerase-like pectate lyase" evidence="2">
    <location>
        <begin position="391"/>
        <end position="438"/>
    </location>
</feature>
<evidence type="ECO:0000259" key="2">
    <source>
        <dbReference type="Pfam" id="PF12708"/>
    </source>
</evidence>
<proteinExistence type="predicted"/>
<dbReference type="PANTHER" id="PTHR33928">
    <property type="entry name" value="POLYGALACTURONASE QRT3"/>
    <property type="match status" value="1"/>
</dbReference>
<reference evidence="3 4" key="1">
    <citation type="submission" date="2019-06" db="EMBL/GenBank/DDBJ databases">
        <title>Wine fermentation using esterase from Monascus purpureus.</title>
        <authorList>
            <person name="Geng C."/>
            <person name="Zhang Y."/>
        </authorList>
    </citation>
    <scope>NUCLEOTIDE SEQUENCE [LARGE SCALE GENOMIC DNA]</scope>
    <source>
        <strain evidence="3">HQ1</strain>
    </source>
</reference>
<dbReference type="AlphaFoldDB" id="A0A507R189"/>
<keyword evidence="1" id="KW-0732">Signal</keyword>
<dbReference type="Proteomes" id="UP000319663">
    <property type="component" value="Unassembled WGS sequence"/>
</dbReference>
<evidence type="ECO:0000313" key="4">
    <source>
        <dbReference type="Proteomes" id="UP000319663"/>
    </source>
</evidence>
<dbReference type="Pfam" id="PF12708">
    <property type="entry name" value="Pect-lyase_RHGA_epim"/>
    <property type="match status" value="2"/>
</dbReference>
<accession>A0A507R189</accession>
<sequence>MRFAAFVLAALGANTAAAYWLQDITHNGKSPYNSDSNYVVWRDVKQYGAKGDGTTDDTAAIQHALTDGDGCAEASCGGSTAYPKVVYFPPGTYSVTSRLKVSMYTQMVGDPTNRPTISVPHTYGDQYVIDGYPSDGGYWNRAAATLNFQKSIENIIIDTTAVGGGFAFSQINWAVAQGTALRNIDFNMAAGSKQTGISMEGGSGGGGSGTFMGDLTFNGGQTGINLSNQQFHIKNVVFNGVTTGIYVDHCFIAVLQGMQFNNCTTGVDAGNANSISLIDSSSSGTDTVVSATKQSPSNTRSIVIENLDATDAQTIVKRSDNGQVLLDGGQGQQTVASFVRGATFDLSFNKNFTGGSLDVNPPQRPSSMLQNGKYTTKQKPTFPDTQAADVVNVRDEGAKGDGSTDDLQALQTAINNNVGKIIYFPYGVYRITDTLNVPAGSILKEQPQGRGPARFPKRRQRVQFMDFVVEVGHVYEGAKLIEVISEADVFDVVARIGGSQASTALSSQCNDESNPCRAAFMALHITPTGSGYFENVWGWSADHAIDGGGVQAVGSGRGALIESTAPVFFVGVAMEHHVFYAFKTHNAQNVFLGMLQTEGPYWQTKSPAPSTWNVNSAYHDPNFSNCGSGETGCTLQFDLHVDGGSNIFSYGNAFWAIDVVTQTNSVWIKNTPKTSIFYNSNVGGANIQGGGDAFTNIISVPGKGSIPTDQTYSSPMWGNGAVESAFTGFTGA</sequence>
<feature type="domain" description="Rhamnogalacturonase A/B/Epimerase-like pectate lyase" evidence="2">
    <location>
        <begin position="41"/>
        <end position="268"/>
    </location>
</feature>
<dbReference type="InterPro" id="IPR011050">
    <property type="entry name" value="Pectin_lyase_fold/virulence"/>
</dbReference>
<dbReference type="InterPro" id="IPR012334">
    <property type="entry name" value="Pectin_lyas_fold"/>
</dbReference>
<evidence type="ECO:0000313" key="3">
    <source>
        <dbReference type="EMBL" id="TQB76245.1"/>
    </source>
</evidence>
<dbReference type="InterPro" id="IPR039279">
    <property type="entry name" value="QRT3-like"/>
</dbReference>
<dbReference type="EMBL" id="VIFY01000011">
    <property type="protein sequence ID" value="TQB76245.1"/>
    <property type="molecule type" value="Genomic_DNA"/>
</dbReference>